<keyword evidence="2" id="KW-1133">Transmembrane helix</keyword>
<gene>
    <name evidence="3" type="ORF">CFOL_v3_21762</name>
</gene>
<dbReference type="Proteomes" id="UP000187406">
    <property type="component" value="Unassembled WGS sequence"/>
</dbReference>
<dbReference type="PANTHER" id="PTHR36735:SF1">
    <property type="entry name" value="TRANSMEMBRANE PROTEIN"/>
    <property type="match status" value="1"/>
</dbReference>
<evidence type="ECO:0000256" key="1">
    <source>
        <dbReference type="SAM" id="MobiDB-lite"/>
    </source>
</evidence>
<dbReference type="InParanoid" id="A0A1Q3CDI2"/>
<name>A0A1Q3CDI2_CEPFO</name>
<accession>A0A1Q3CDI2</accession>
<proteinExistence type="predicted"/>
<sequence length="170" mass="19210">MATTSIYLSLSPFVSKFRPQHHNSLSTHISPCQLTSPLSFSTLKRNIYFHHPIHRNPHKSNQIWTTSATNEDVLPSDSTSLELTQQIVTSTGDDGTSRIISVLLFMAFLALSILTIGVIYIAVADFLQKRERDKFEKEEAAKKKSKKKGKVRDRTGPRGFGQKSEEFEDE</sequence>
<keyword evidence="2" id="KW-0472">Membrane</keyword>
<dbReference type="OrthoDB" id="1930702at2759"/>
<feature type="compositionally biased region" description="Basic and acidic residues" evidence="1">
    <location>
        <begin position="133"/>
        <end position="142"/>
    </location>
</feature>
<protein>
    <recommendedName>
        <fullName evidence="5">Transmembrane protein</fullName>
    </recommendedName>
</protein>
<dbReference type="FunCoup" id="A0A1Q3CDI2">
    <property type="interactions" value="1021"/>
</dbReference>
<reference evidence="4" key="1">
    <citation type="submission" date="2016-04" db="EMBL/GenBank/DDBJ databases">
        <title>Cephalotus genome sequencing.</title>
        <authorList>
            <person name="Fukushima K."/>
            <person name="Hasebe M."/>
            <person name="Fang X."/>
        </authorList>
    </citation>
    <scope>NUCLEOTIDE SEQUENCE [LARGE SCALE GENOMIC DNA]</scope>
    <source>
        <strain evidence="4">cv. St1</strain>
    </source>
</reference>
<dbReference type="STRING" id="3775.A0A1Q3CDI2"/>
<keyword evidence="4" id="KW-1185">Reference proteome</keyword>
<dbReference type="EMBL" id="BDDD01001772">
    <property type="protein sequence ID" value="GAV78294.1"/>
    <property type="molecule type" value="Genomic_DNA"/>
</dbReference>
<keyword evidence="2" id="KW-0812">Transmembrane</keyword>
<organism evidence="3 4">
    <name type="scientific">Cephalotus follicularis</name>
    <name type="common">Albany pitcher plant</name>
    <dbReference type="NCBI Taxonomy" id="3775"/>
    <lineage>
        <taxon>Eukaryota</taxon>
        <taxon>Viridiplantae</taxon>
        <taxon>Streptophyta</taxon>
        <taxon>Embryophyta</taxon>
        <taxon>Tracheophyta</taxon>
        <taxon>Spermatophyta</taxon>
        <taxon>Magnoliopsida</taxon>
        <taxon>eudicotyledons</taxon>
        <taxon>Gunneridae</taxon>
        <taxon>Pentapetalae</taxon>
        <taxon>rosids</taxon>
        <taxon>fabids</taxon>
        <taxon>Oxalidales</taxon>
        <taxon>Cephalotaceae</taxon>
        <taxon>Cephalotus</taxon>
    </lineage>
</organism>
<evidence type="ECO:0000313" key="3">
    <source>
        <dbReference type="EMBL" id="GAV78294.1"/>
    </source>
</evidence>
<feature type="region of interest" description="Disordered" evidence="1">
    <location>
        <begin position="133"/>
        <end position="170"/>
    </location>
</feature>
<feature type="transmembrane region" description="Helical" evidence="2">
    <location>
        <begin position="99"/>
        <end position="127"/>
    </location>
</feature>
<comment type="caution">
    <text evidence="3">The sequence shown here is derived from an EMBL/GenBank/DDBJ whole genome shotgun (WGS) entry which is preliminary data.</text>
</comment>
<dbReference type="GO" id="GO:0009535">
    <property type="term" value="C:chloroplast thylakoid membrane"/>
    <property type="evidence" value="ECO:0007669"/>
    <property type="project" value="TreeGrafter"/>
</dbReference>
<evidence type="ECO:0000313" key="4">
    <source>
        <dbReference type="Proteomes" id="UP000187406"/>
    </source>
</evidence>
<evidence type="ECO:0000256" key="2">
    <source>
        <dbReference type="SAM" id="Phobius"/>
    </source>
</evidence>
<dbReference type="PANTHER" id="PTHR36735">
    <property type="entry name" value="TRANSMEMBRANE PROTEIN"/>
    <property type="match status" value="1"/>
</dbReference>
<evidence type="ECO:0008006" key="5">
    <source>
        <dbReference type="Google" id="ProtNLM"/>
    </source>
</evidence>
<dbReference type="AlphaFoldDB" id="A0A1Q3CDI2"/>